<sequence length="50" mass="5501">MFVTCSVLSCYICIIFNIIYCINGFLGSCAVKISFGMIEMVLGLIGILWS</sequence>
<evidence type="ECO:0000256" key="1">
    <source>
        <dbReference type="SAM" id="Phobius"/>
    </source>
</evidence>
<comment type="caution">
    <text evidence="2">The sequence shown here is derived from an EMBL/GenBank/DDBJ whole genome shotgun (WGS) entry which is preliminary data.</text>
</comment>
<keyword evidence="1" id="KW-0472">Membrane</keyword>
<dbReference type="EMBL" id="JBBNAG010000002">
    <property type="protein sequence ID" value="KAK9157859.1"/>
    <property type="molecule type" value="Genomic_DNA"/>
</dbReference>
<gene>
    <name evidence="2" type="ORF">Scep_004433</name>
</gene>
<organism evidence="2 3">
    <name type="scientific">Stephania cephalantha</name>
    <dbReference type="NCBI Taxonomy" id="152367"/>
    <lineage>
        <taxon>Eukaryota</taxon>
        <taxon>Viridiplantae</taxon>
        <taxon>Streptophyta</taxon>
        <taxon>Embryophyta</taxon>
        <taxon>Tracheophyta</taxon>
        <taxon>Spermatophyta</taxon>
        <taxon>Magnoliopsida</taxon>
        <taxon>Ranunculales</taxon>
        <taxon>Menispermaceae</taxon>
        <taxon>Menispermoideae</taxon>
        <taxon>Cissampelideae</taxon>
        <taxon>Stephania</taxon>
    </lineage>
</organism>
<evidence type="ECO:0000313" key="2">
    <source>
        <dbReference type="EMBL" id="KAK9157859.1"/>
    </source>
</evidence>
<keyword evidence="1" id="KW-1133">Transmembrane helix</keyword>
<proteinExistence type="predicted"/>
<keyword evidence="1" id="KW-0812">Transmembrane</keyword>
<name>A0AAP0KVB1_9MAGN</name>
<protein>
    <submittedName>
        <fullName evidence="2">Uncharacterized protein</fullName>
    </submittedName>
</protein>
<accession>A0AAP0KVB1</accession>
<reference evidence="2 3" key="1">
    <citation type="submission" date="2024-01" db="EMBL/GenBank/DDBJ databases">
        <title>Genome assemblies of Stephania.</title>
        <authorList>
            <person name="Yang L."/>
        </authorList>
    </citation>
    <scope>NUCLEOTIDE SEQUENCE [LARGE SCALE GENOMIC DNA]</scope>
    <source>
        <strain evidence="2">JXDWG</strain>
        <tissue evidence="2">Leaf</tissue>
    </source>
</reference>
<dbReference type="AlphaFoldDB" id="A0AAP0KVB1"/>
<feature type="transmembrane region" description="Helical" evidence="1">
    <location>
        <begin position="33"/>
        <end position="49"/>
    </location>
</feature>
<evidence type="ECO:0000313" key="3">
    <source>
        <dbReference type="Proteomes" id="UP001419268"/>
    </source>
</evidence>
<dbReference type="Proteomes" id="UP001419268">
    <property type="component" value="Unassembled WGS sequence"/>
</dbReference>
<feature type="transmembrane region" description="Helical" evidence="1">
    <location>
        <begin position="6"/>
        <end position="26"/>
    </location>
</feature>
<keyword evidence="3" id="KW-1185">Reference proteome</keyword>